<organism evidence="1 2">
    <name type="scientific">Archangium gephyra</name>
    <dbReference type="NCBI Taxonomy" id="48"/>
    <lineage>
        <taxon>Bacteria</taxon>
        <taxon>Pseudomonadati</taxon>
        <taxon>Myxococcota</taxon>
        <taxon>Myxococcia</taxon>
        <taxon>Myxococcales</taxon>
        <taxon>Cystobacterineae</taxon>
        <taxon>Archangiaceae</taxon>
        <taxon>Archangium</taxon>
    </lineage>
</organism>
<sequence>MAVMTPGVDDRTQVLRVSLKTEAALLRSWLARRDELALRRREAPLVARRYRRELLSRDVSRLEREISALERQPRTFGSATSVVLGGVRGVLLSAAGLTWVTGLSLATPSGRFDDPLRLVAMLVVPLVIWGARR</sequence>
<comment type="caution">
    <text evidence="1">The sequence shown here is derived from an EMBL/GenBank/DDBJ whole genome shotgun (WGS) entry which is preliminary data.</text>
</comment>
<evidence type="ECO:0000313" key="2">
    <source>
        <dbReference type="Proteomes" id="UP000249061"/>
    </source>
</evidence>
<gene>
    <name evidence="1" type="ORF">DI536_29155</name>
</gene>
<dbReference type="EMBL" id="QFQP01000035">
    <property type="protein sequence ID" value="PZR06940.1"/>
    <property type="molecule type" value="Genomic_DNA"/>
</dbReference>
<reference evidence="1 2" key="1">
    <citation type="submission" date="2017-08" db="EMBL/GenBank/DDBJ databases">
        <title>Infants hospitalized years apart are colonized by the same room-sourced microbial strains.</title>
        <authorList>
            <person name="Brooks B."/>
            <person name="Olm M.R."/>
            <person name="Firek B.A."/>
            <person name="Baker R."/>
            <person name="Thomas B.C."/>
            <person name="Morowitz M.J."/>
            <person name="Banfield J.F."/>
        </authorList>
    </citation>
    <scope>NUCLEOTIDE SEQUENCE [LARGE SCALE GENOMIC DNA]</scope>
    <source>
        <strain evidence="1">S2_003_000_R2_14</strain>
    </source>
</reference>
<name>A0A2W5SVI7_9BACT</name>
<protein>
    <submittedName>
        <fullName evidence="1">Uncharacterized protein</fullName>
    </submittedName>
</protein>
<proteinExistence type="predicted"/>
<dbReference type="Proteomes" id="UP000249061">
    <property type="component" value="Unassembled WGS sequence"/>
</dbReference>
<accession>A0A2W5SVI7</accession>
<dbReference type="AlphaFoldDB" id="A0A2W5SVI7"/>
<evidence type="ECO:0000313" key="1">
    <source>
        <dbReference type="EMBL" id="PZR06940.1"/>
    </source>
</evidence>